<dbReference type="Pfam" id="PF00891">
    <property type="entry name" value="Methyltransf_2"/>
    <property type="match status" value="1"/>
</dbReference>
<dbReference type="SUPFAM" id="SSF53335">
    <property type="entry name" value="S-adenosyl-L-methionine-dependent methyltransferases"/>
    <property type="match status" value="1"/>
</dbReference>
<accession>A0A9W9MPI3</accession>
<keyword evidence="6" id="KW-1185">Reference proteome</keyword>
<name>A0A9W9MPI3_9EURO</name>
<dbReference type="GO" id="GO:0032259">
    <property type="term" value="P:methylation"/>
    <property type="evidence" value="ECO:0007669"/>
    <property type="project" value="UniProtKB-KW"/>
</dbReference>
<gene>
    <name evidence="5" type="ORF">N7472_001574</name>
</gene>
<reference evidence="5" key="2">
    <citation type="journal article" date="2023" name="IMA Fungus">
        <title>Comparative genomic study of the Penicillium genus elucidates a diverse pangenome and 15 lateral gene transfer events.</title>
        <authorList>
            <person name="Petersen C."/>
            <person name="Sorensen T."/>
            <person name="Nielsen M.R."/>
            <person name="Sondergaard T.E."/>
            <person name="Sorensen J.L."/>
            <person name="Fitzpatrick D.A."/>
            <person name="Frisvad J.C."/>
            <person name="Nielsen K.L."/>
        </authorList>
    </citation>
    <scope>NUCLEOTIDE SEQUENCE</scope>
    <source>
        <strain evidence="5">IBT 16849</strain>
    </source>
</reference>
<keyword evidence="2" id="KW-0808">Transferase</keyword>
<evidence type="ECO:0000313" key="6">
    <source>
        <dbReference type="Proteomes" id="UP001150879"/>
    </source>
</evidence>
<dbReference type="Proteomes" id="UP001150879">
    <property type="component" value="Unassembled WGS sequence"/>
</dbReference>
<dbReference type="PANTHER" id="PTHR43712">
    <property type="entry name" value="PUTATIVE (AFU_ORTHOLOGUE AFUA_4G14580)-RELATED"/>
    <property type="match status" value="1"/>
</dbReference>
<evidence type="ECO:0000313" key="5">
    <source>
        <dbReference type="EMBL" id="KAJ5205126.1"/>
    </source>
</evidence>
<dbReference type="AlphaFoldDB" id="A0A9W9MPI3"/>
<reference evidence="5" key="1">
    <citation type="submission" date="2022-11" db="EMBL/GenBank/DDBJ databases">
        <authorList>
            <person name="Petersen C."/>
        </authorList>
    </citation>
    <scope>NUCLEOTIDE SEQUENCE</scope>
    <source>
        <strain evidence="5">IBT 16849</strain>
    </source>
</reference>
<keyword evidence="3" id="KW-0949">S-adenosyl-L-methionine</keyword>
<dbReference type="EMBL" id="JAPQKP010000002">
    <property type="protein sequence ID" value="KAJ5205126.1"/>
    <property type="molecule type" value="Genomic_DNA"/>
</dbReference>
<dbReference type="PANTHER" id="PTHR43712:SF1">
    <property type="entry name" value="HYPOTHETICAL O-METHYLTRANSFERASE (EUROFUNG)-RELATED"/>
    <property type="match status" value="1"/>
</dbReference>
<proteinExistence type="predicted"/>
<protein>
    <recommendedName>
        <fullName evidence="4">O-methyltransferase C-terminal domain-containing protein</fullName>
    </recommendedName>
</protein>
<dbReference type="InterPro" id="IPR029063">
    <property type="entry name" value="SAM-dependent_MTases_sf"/>
</dbReference>
<dbReference type="GO" id="GO:0008171">
    <property type="term" value="F:O-methyltransferase activity"/>
    <property type="evidence" value="ECO:0007669"/>
    <property type="project" value="InterPro"/>
</dbReference>
<comment type="caution">
    <text evidence="5">The sequence shown here is derived from an EMBL/GenBank/DDBJ whole genome shotgun (WGS) entry which is preliminary data.</text>
</comment>
<dbReference type="InterPro" id="IPR001077">
    <property type="entry name" value="COMT_C"/>
</dbReference>
<evidence type="ECO:0000256" key="2">
    <source>
        <dbReference type="ARBA" id="ARBA00022679"/>
    </source>
</evidence>
<evidence type="ECO:0000259" key="4">
    <source>
        <dbReference type="Pfam" id="PF00891"/>
    </source>
</evidence>
<dbReference type="GO" id="GO:0044550">
    <property type="term" value="P:secondary metabolite biosynthetic process"/>
    <property type="evidence" value="ECO:0007669"/>
    <property type="project" value="UniProtKB-ARBA"/>
</dbReference>
<dbReference type="PROSITE" id="PS51683">
    <property type="entry name" value="SAM_OMT_II"/>
    <property type="match status" value="1"/>
</dbReference>
<organism evidence="5 6">
    <name type="scientific">Penicillium cf. griseofulvum</name>
    <dbReference type="NCBI Taxonomy" id="2972120"/>
    <lineage>
        <taxon>Eukaryota</taxon>
        <taxon>Fungi</taxon>
        <taxon>Dikarya</taxon>
        <taxon>Ascomycota</taxon>
        <taxon>Pezizomycotina</taxon>
        <taxon>Eurotiomycetes</taxon>
        <taxon>Eurotiomycetidae</taxon>
        <taxon>Eurotiales</taxon>
        <taxon>Aspergillaceae</taxon>
        <taxon>Penicillium</taxon>
    </lineage>
</organism>
<dbReference type="InterPro" id="IPR016461">
    <property type="entry name" value="COMT-like"/>
</dbReference>
<keyword evidence="1" id="KW-0489">Methyltransferase</keyword>
<evidence type="ECO:0000256" key="3">
    <source>
        <dbReference type="ARBA" id="ARBA00022691"/>
    </source>
</evidence>
<sequence>MDEGLYPLENDVFLVDVGRNRGHDLLEFQSNWPTDLPSVLGGIEFPEGSIEIVPHDFFLEQPIKGARAYYLRSILHNWNDQNCREILSQISEVLDPNYSRLLIHENVLPSIRAHWGVTAMDIMMMANVGAEERTELQWCQLIERAGLKVSKSWTVSSAESLVECTLLGEGPRT</sequence>
<evidence type="ECO:0000256" key="1">
    <source>
        <dbReference type="ARBA" id="ARBA00022603"/>
    </source>
</evidence>
<dbReference type="Gene3D" id="3.40.50.150">
    <property type="entry name" value="Vaccinia Virus protein VP39"/>
    <property type="match status" value="1"/>
</dbReference>
<feature type="domain" description="O-methyltransferase C-terminal" evidence="4">
    <location>
        <begin position="47"/>
        <end position="147"/>
    </location>
</feature>